<reference evidence="3 4" key="1">
    <citation type="submission" date="2023-10" db="EMBL/GenBank/DDBJ databases">
        <title>Genomes of two closely related lineages of the louse Polyplax serrata with different host specificities.</title>
        <authorList>
            <person name="Martinu J."/>
            <person name="Tarabai H."/>
            <person name="Stefka J."/>
            <person name="Hypsa V."/>
        </authorList>
    </citation>
    <scope>NUCLEOTIDE SEQUENCE [LARGE SCALE GENOMIC DNA]</scope>
    <source>
        <strain evidence="3">HR10_N</strain>
    </source>
</reference>
<evidence type="ECO:0000256" key="1">
    <source>
        <dbReference type="SAM" id="Coils"/>
    </source>
</evidence>
<comment type="caution">
    <text evidence="3">The sequence shown here is derived from an EMBL/GenBank/DDBJ whole genome shotgun (WGS) entry which is preliminary data.</text>
</comment>
<proteinExistence type="predicted"/>
<evidence type="ECO:0000313" key="4">
    <source>
        <dbReference type="Proteomes" id="UP001372834"/>
    </source>
</evidence>
<evidence type="ECO:0000313" key="3">
    <source>
        <dbReference type="EMBL" id="KAK6616903.1"/>
    </source>
</evidence>
<feature type="compositionally biased region" description="Basic and acidic residues" evidence="2">
    <location>
        <begin position="353"/>
        <end position="363"/>
    </location>
</feature>
<feature type="coiled-coil region" evidence="1">
    <location>
        <begin position="223"/>
        <end position="250"/>
    </location>
</feature>
<protein>
    <submittedName>
        <fullName evidence="3">Uncharacterized protein</fullName>
    </submittedName>
</protein>
<evidence type="ECO:0000256" key="2">
    <source>
        <dbReference type="SAM" id="MobiDB-lite"/>
    </source>
</evidence>
<dbReference type="Proteomes" id="UP001372834">
    <property type="component" value="Unassembled WGS sequence"/>
</dbReference>
<gene>
    <name evidence="3" type="ORF">RUM43_014873</name>
</gene>
<name>A0AAN8S6E2_POLSC</name>
<feature type="compositionally biased region" description="Basic and acidic residues" evidence="2">
    <location>
        <begin position="305"/>
        <end position="346"/>
    </location>
</feature>
<dbReference type="EMBL" id="JAWJWE010000046">
    <property type="protein sequence ID" value="KAK6616903.1"/>
    <property type="molecule type" value="Genomic_DNA"/>
</dbReference>
<keyword evidence="1" id="KW-0175">Coiled coil</keyword>
<organism evidence="3 4">
    <name type="scientific">Polyplax serrata</name>
    <name type="common">Common mouse louse</name>
    <dbReference type="NCBI Taxonomy" id="468196"/>
    <lineage>
        <taxon>Eukaryota</taxon>
        <taxon>Metazoa</taxon>
        <taxon>Ecdysozoa</taxon>
        <taxon>Arthropoda</taxon>
        <taxon>Hexapoda</taxon>
        <taxon>Insecta</taxon>
        <taxon>Pterygota</taxon>
        <taxon>Neoptera</taxon>
        <taxon>Paraneoptera</taxon>
        <taxon>Psocodea</taxon>
        <taxon>Troctomorpha</taxon>
        <taxon>Phthiraptera</taxon>
        <taxon>Anoplura</taxon>
        <taxon>Polyplacidae</taxon>
        <taxon>Polyplax</taxon>
    </lineage>
</organism>
<feature type="coiled-coil region" evidence="1">
    <location>
        <begin position="67"/>
        <end position="101"/>
    </location>
</feature>
<accession>A0AAN8S6E2</accession>
<dbReference type="AlphaFoldDB" id="A0AAN8S6E2"/>
<feature type="region of interest" description="Disordered" evidence="2">
    <location>
        <begin position="305"/>
        <end position="363"/>
    </location>
</feature>
<sequence>MSELNDIEKSLLLLLKNLEKSIFESCISCNSENLTLDKSVCGLNVVGRIKLIIERLADVQEILLKVITDLNRNVSVQKSALEKTRRERDVLQERIHAYLEMNSSLTRRLEEQRFAKPQRQANDNLIEKKKLDFHKHFEVVNWTNSVNRFVKETNCEILRKNDVVTEGQRLPGHQETRGTDSGRGKLKCERLLPEVKMSRQIRKSSSLISVVEPFYDPIQEFHNENRETTLKTLQRELSAVTKKLNVLKCDSFNSGDGGKEDNCRILFDKAEPLCENPSRTTTLNLSQILDDAKKLNVKLQNLRNEKQKSAETKVESEKTYKTENEKSKKNNFEVLEGKKDTEECRSGRMPSRNGKEPEREDCEREKTRIKAKAILFRRNLHFKLIVILFSVSNGALGKYLHKAIAGIRIFIPQENLGGSHKVTICGSEEVQHEIRLSRYKGNGTS</sequence>